<dbReference type="Gene3D" id="1.20.1250.20">
    <property type="entry name" value="MFS general substrate transporter like domains"/>
    <property type="match status" value="1"/>
</dbReference>
<feature type="transmembrane region" description="Helical" evidence="6">
    <location>
        <begin position="315"/>
        <end position="336"/>
    </location>
</feature>
<evidence type="ECO:0000256" key="6">
    <source>
        <dbReference type="SAM" id="Phobius"/>
    </source>
</evidence>
<protein>
    <submittedName>
        <fullName evidence="8">MFS transporter</fullName>
    </submittedName>
</protein>
<dbReference type="GO" id="GO:0005886">
    <property type="term" value="C:plasma membrane"/>
    <property type="evidence" value="ECO:0007669"/>
    <property type="project" value="UniProtKB-SubCell"/>
</dbReference>
<dbReference type="CDD" id="cd17324">
    <property type="entry name" value="MFS_NepI_like"/>
    <property type="match status" value="1"/>
</dbReference>
<feature type="transmembrane region" description="Helical" evidence="6">
    <location>
        <begin position="96"/>
        <end position="116"/>
    </location>
</feature>
<feature type="transmembrane region" description="Helical" evidence="6">
    <location>
        <begin position="291"/>
        <end position="309"/>
    </location>
</feature>
<feature type="transmembrane region" description="Helical" evidence="6">
    <location>
        <begin position="264"/>
        <end position="284"/>
    </location>
</feature>
<comment type="subcellular location">
    <subcellularLocation>
        <location evidence="1">Cell membrane</location>
        <topology evidence="1">Multi-pass membrane protein</topology>
    </subcellularLocation>
</comment>
<dbReference type="AlphaFoldDB" id="A0A369URD6"/>
<dbReference type="PANTHER" id="PTHR43124">
    <property type="entry name" value="PURINE EFFLUX PUMP PBUE"/>
    <property type="match status" value="1"/>
</dbReference>
<dbReference type="GO" id="GO:0022857">
    <property type="term" value="F:transmembrane transporter activity"/>
    <property type="evidence" value="ECO:0007669"/>
    <property type="project" value="InterPro"/>
</dbReference>
<dbReference type="InterPro" id="IPR050189">
    <property type="entry name" value="MFS_Efflux_Transporters"/>
</dbReference>
<gene>
    <name evidence="8" type="ORF">DVJ77_00185</name>
</gene>
<dbReference type="EMBL" id="QQAH01000001">
    <property type="protein sequence ID" value="RDD83081.1"/>
    <property type="molecule type" value="Genomic_DNA"/>
</dbReference>
<feature type="transmembrane region" description="Helical" evidence="6">
    <location>
        <begin position="223"/>
        <end position="244"/>
    </location>
</feature>
<keyword evidence="4 6" id="KW-1133">Transmembrane helix</keyword>
<accession>A0A369URD6</accession>
<feature type="domain" description="Major facilitator superfamily (MFS) profile" evidence="7">
    <location>
        <begin position="31"/>
        <end position="401"/>
    </location>
</feature>
<feature type="transmembrane region" description="Helical" evidence="6">
    <location>
        <begin position="156"/>
        <end position="177"/>
    </location>
</feature>
<dbReference type="RefSeq" id="WP_114843470.1">
    <property type="nucleotide sequence ID" value="NZ_JBHSPE010000001.1"/>
</dbReference>
<evidence type="ECO:0000256" key="3">
    <source>
        <dbReference type="ARBA" id="ARBA00022692"/>
    </source>
</evidence>
<dbReference type="SUPFAM" id="SSF103473">
    <property type="entry name" value="MFS general substrate transporter"/>
    <property type="match status" value="1"/>
</dbReference>
<organism evidence="8 9">
    <name type="scientific">Dyella tabacisoli</name>
    <dbReference type="NCBI Taxonomy" id="2282381"/>
    <lineage>
        <taxon>Bacteria</taxon>
        <taxon>Pseudomonadati</taxon>
        <taxon>Pseudomonadota</taxon>
        <taxon>Gammaproteobacteria</taxon>
        <taxon>Lysobacterales</taxon>
        <taxon>Rhodanobacteraceae</taxon>
        <taxon>Dyella</taxon>
    </lineage>
</organism>
<feature type="transmembrane region" description="Helical" evidence="6">
    <location>
        <begin position="122"/>
        <end position="144"/>
    </location>
</feature>
<evidence type="ECO:0000256" key="2">
    <source>
        <dbReference type="ARBA" id="ARBA00022475"/>
    </source>
</evidence>
<feature type="transmembrane region" description="Helical" evidence="6">
    <location>
        <begin position="30"/>
        <end position="51"/>
    </location>
</feature>
<name>A0A369URD6_9GAMM</name>
<dbReference type="Pfam" id="PF07690">
    <property type="entry name" value="MFS_1"/>
    <property type="match status" value="1"/>
</dbReference>
<dbReference type="Proteomes" id="UP000253782">
    <property type="component" value="Unassembled WGS sequence"/>
</dbReference>
<keyword evidence="3 6" id="KW-0812">Transmembrane</keyword>
<evidence type="ECO:0000313" key="8">
    <source>
        <dbReference type="EMBL" id="RDD83081.1"/>
    </source>
</evidence>
<feature type="transmembrane region" description="Helical" evidence="6">
    <location>
        <begin position="348"/>
        <end position="373"/>
    </location>
</feature>
<feature type="transmembrane region" description="Helical" evidence="6">
    <location>
        <begin position="71"/>
        <end position="89"/>
    </location>
</feature>
<evidence type="ECO:0000256" key="1">
    <source>
        <dbReference type="ARBA" id="ARBA00004651"/>
    </source>
</evidence>
<proteinExistence type="predicted"/>
<dbReference type="PANTHER" id="PTHR43124:SF3">
    <property type="entry name" value="CHLORAMPHENICOL EFFLUX PUMP RV0191"/>
    <property type="match status" value="1"/>
</dbReference>
<keyword evidence="9" id="KW-1185">Reference proteome</keyword>
<evidence type="ECO:0000256" key="4">
    <source>
        <dbReference type="ARBA" id="ARBA00022989"/>
    </source>
</evidence>
<evidence type="ECO:0000259" key="7">
    <source>
        <dbReference type="PROSITE" id="PS50850"/>
    </source>
</evidence>
<feature type="transmembrane region" description="Helical" evidence="6">
    <location>
        <begin position="183"/>
        <end position="203"/>
    </location>
</feature>
<keyword evidence="2" id="KW-1003">Cell membrane</keyword>
<dbReference type="OrthoDB" id="2810795at2"/>
<comment type="caution">
    <text evidence="8">The sequence shown here is derived from an EMBL/GenBank/DDBJ whole genome shotgun (WGS) entry which is preliminary data.</text>
</comment>
<evidence type="ECO:0000256" key="5">
    <source>
        <dbReference type="ARBA" id="ARBA00023136"/>
    </source>
</evidence>
<feature type="transmembrane region" description="Helical" evidence="6">
    <location>
        <begin position="379"/>
        <end position="398"/>
    </location>
</feature>
<evidence type="ECO:0000313" key="9">
    <source>
        <dbReference type="Proteomes" id="UP000253782"/>
    </source>
</evidence>
<dbReference type="InterPro" id="IPR011701">
    <property type="entry name" value="MFS"/>
</dbReference>
<dbReference type="InterPro" id="IPR020846">
    <property type="entry name" value="MFS_dom"/>
</dbReference>
<dbReference type="InterPro" id="IPR036259">
    <property type="entry name" value="MFS_trans_sf"/>
</dbReference>
<reference evidence="8 9" key="1">
    <citation type="submission" date="2018-07" db="EMBL/GenBank/DDBJ databases">
        <title>Dyella tabacisoli L4-6T, whole genome shotgun sequence.</title>
        <authorList>
            <person name="Zhou X.-K."/>
            <person name="Li W.-J."/>
            <person name="Duan Y.-Q."/>
        </authorList>
    </citation>
    <scope>NUCLEOTIDE SEQUENCE [LARGE SCALE GENOMIC DNA]</scope>
    <source>
        <strain evidence="8 9">L4-6</strain>
    </source>
</reference>
<dbReference type="PROSITE" id="PS50850">
    <property type="entry name" value="MFS"/>
    <property type="match status" value="1"/>
</dbReference>
<keyword evidence="5 6" id="KW-0472">Membrane</keyword>
<sequence>MTTRNRGIDPADDRSTVRAAAAAPARLPMAALLALAASIFITILTETLPAALLPQMSASLRVSEPLVGQLVSIYAIGSIVAAIPLTIATQGWGRKLLLLIAVGGFAVVNTVTAISTSYELTLVARFFAGVFAGLLWALVAGYAARMVPEHQQGRAIAIAMVGTPLALTIGIPAGTFLGTAIGWQYTFGTMSLLTLLLVAWMVIKLPNFAGQPAGKRLPISSVFSLPGVKPVLFVTLTYILAHNILYTYIVPFLVPAGMADRIDVVLLVFGLAALLGIWIVGVLIDRWMRELVIASTALFTVAALVLGLWGKNPMIVYACIAAWGLAYGGTATLFQTASAKAAGSAADVAQSIIVTVWNVAIAGGGLIGGILLNSSSVTYFPWTLLTLLVLALLVAFNARSAGFPSAKAA</sequence>